<dbReference type="SUPFAM" id="SSF46689">
    <property type="entry name" value="Homeodomain-like"/>
    <property type="match status" value="1"/>
</dbReference>
<dbReference type="InterPro" id="IPR050109">
    <property type="entry name" value="HTH-type_TetR-like_transc_reg"/>
</dbReference>
<dbReference type="EMBL" id="RBII01000002">
    <property type="protein sequence ID" value="RKQ69681.1"/>
    <property type="molecule type" value="Genomic_DNA"/>
</dbReference>
<proteinExistence type="predicted"/>
<dbReference type="GO" id="GO:0003700">
    <property type="term" value="F:DNA-binding transcription factor activity"/>
    <property type="evidence" value="ECO:0007669"/>
    <property type="project" value="TreeGrafter"/>
</dbReference>
<organism evidence="7 8">
    <name type="scientific">Litorimonas taeanensis</name>
    <dbReference type="NCBI Taxonomy" id="568099"/>
    <lineage>
        <taxon>Bacteria</taxon>
        <taxon>Pseudomonadati</taxon>
        <taxon>Pseudomonadota</taxon>
        <taxon>Alphaproteobacteria</taxon>
        <taxon>Maricaulales</taxon>
        <taxon>Robiginitomaculaceae</taxon>
    </lineage>
</organism>
<keyword evidence="1" id="KW-0678">Repressor</keyword>
<protein>
    <submittedName>
        <fullName evidence="7">TetR family transcriptional regulator</fullName>
    </submittedName>
</protein>
<dbReference type="SUPFAM" id="SSF48498">
    <property type="entry name" value="Tetracyclin repressor-like, C-terminal domain"/>
    <property type="match status" value="1"/>
</dbReference>
<dbReference type="InterPro" id="IPR023772">
    <property type="entry name" value="DNA-bd_HTH_TetR-type_CS"/>
</dbReference>
<name>A0A420WFC2_9PROT</name>
<dbReference type="PROSITE" id="PS01081">
    <property type="entry name" value="HTH_TETR_1"/>
    <property type="match status" value="1"/>
</dbReference>
<evidence type="ECO:0000256" key="2">
    <source>
        <dbReference type="ARBA" id="ARBA00023015"/>
    </source>
</evidence>
<dbReference type="AlphaFoldDB" id="A0A420WFC2"/>
<keyword evidence="2" id="KW-0805">Transcription regulation</keyword>
<dbReference type="InterPro" id="IPR001647">
    <property type="entry name" value="HTH_TetR"/>
</dbReference>
<dbReference type="InParanoid" id="A0A420WFC2"/>
<keyword evidence="3 5" id="KW-0238">DNA-binding</keyword>
<dbReference type="PANTHER" id="PTHR30055">
    <property type="entry name" value="HTH-TYPE TRANSCRIPTIONAL REGULATOR RUTR"/>
    <property type="match status" value="1"/>
</dbReference>
<evidence type="ECO:0000256" key="3">
    <source>
        <dbReference type="ARBA" id="ARBA00023125"/>
    </source>
</evidence>
<dbReference type="InterPro" id="IPR041490">
    <property type="entry name" value="KstR2_TetR_C"/>
</dbReference>
<evidence type="ECO:0000313" key="7">
    <source>
        <dbReference type="EMBL" id="RKQ69681.1"/>
    </source>
</evidence>
<dbReference type="PRINTS" id="PR00455">
    <property type="entry name" value="HTHTETR"/>
</dbReference>
<dbReference type="PROSITE" id="PS50977">
    <property type="entry name" value="HTH_TETR_2"/>
    <property type="match status" value="1"/>
</dbReference>
<dbReference type="InterPro" id="IPR009057">
    <property type="entry name" value="Homeodomain-like_sf"/>
</dbReference>
<keyword evidence="4" id="KW-0804">Transcription</keyword>
<dbReference type="OrthoDB" id="7628937at2"/>
<sequence length="208" mass="23809">MVEKRVNIKADIKEPFDRERQYAAKRRAVILAAGSAFRRKGYHNTSMVEIAKTLGLTKAALYYYVKNKEEILFESHIMAYDSMDDILSRPVEAGVSGLTHLELIYREFVNLLTQSGVSLLTDVASLSGERQAQILARREHIEKRVTHYVVIGQDDGSIKKGDPKLQVFFFMGALNWLNAWYDSEGRLKGIDIANHFVEQMKRGIEERK</sequence>
<dbReference type="PANTHER" id="PTHR30055:SF175">
    <property type="entry name" value="HTH-TYPE TRANSCRIPTIONAL REPRESSOR KSTR2"/>
    <property type="match status" value="1"/>
</dbReference>
<keyword evidence="8" id="KW-1185">Reference proteome</keyword>
<accession>A0A420WFC2</accession>
<dbReference type="Pfam" id="PF17932">
    <property type="entry name" value="TetR_C_24"/>
    <property type="match status" value="1"/>
</dbReference>
<dbReference type="GO" id="GO:0000976">
    <property type="term" value="F:transcription cis-regulatory region binding"/>
    <property type="evidence" value="ECO:0007669"/>
    <property type="project" value="TreeGrafter"/>
</dbReference>
<dbReference type="Proteomes" id="UP000282211">
    <property type="component" value="Unassembled WGS sequence"/>
</dbReference>
<evidence type="ECO:0000256" key="1">
    <source>
        <dbReference type="ARBA" id="ARBA00022491"/>
    </source>
</evidence>
<evidence type="ECO:0000313" key="8">
    <source>
        <dbReference type="Proteomes" id="UP000282211"/>
    </source>
</evidence>
<evidence type="ECO:0000256" key="4">
    <source>
        <dbReference type="ARBA" id="ARBA00023163"/>
    </source>
</evidence>
<feature type="domain" description="HTH tetR-type" evidence="6">
    <location>
        <begin position="23"/>
        <end position="83"/>
    </location>
</feature>
<comment type="caution">
    <text evidence="7">The sequence shown here is derived from an EMBL/GenBank/DDBJ whole genome shotgun (WGS) entry which is preliminary data.</text>
</comment>
<dbReference type="Gene3D" id="1.10.357.10">
    <property type="entry name" value="Tetracycline Repressor, domain 2"/>
    <property type="match status" value="1"/>
</dbReference>
<gene>
    <name evidence="7" type="ORF">DES40_2485</name>
</gene>
<dbReference type="InterPro" id="IPR036271">
    <property type="entry name" value="Tet_transcr_reg_TetR-rel_C_sf"/>
</dbReference>
<reference evidence="7 8" key="1">
    <citation type="submission" date="2018-10" db="EMBL/GenBank/DDBJ databases">
        <title>Genomic Encyclopedia of Type Strains, Phase IV (KMG-IV): sequencing the most valuable type-strain genomes for metagenomic binning, comparative biology and taxonomic classification.</title>
        <authorList>
            <person name="Goeker M."/>
        </authorList>
    </citation>
    <scope>NUCLEOTIDE SEQUENCE [LARGE SCALE GENOMIC DNA]</scope>
    <source>
        <strain evidence="7 8">DSM 22008</strain>
    </source>
</reference>
<evidence type="ECO:0000256" key="5">
    <source>
        <dbReference type="PROSITE-ProRule" id="PRU00335"/>
    </source>
</evidence>
<dbReference type="Pfam" id="PF00440">
    <property type="entry name" value="TetR_N"/>
    <property type="match status" value="1"/>
</dbReference>
<evidence type="ECO:0000259" key="6">
    <source>
        <dbReference type="PROSITE" id="PS50977"/>
    </source>
</evidence>
<feature type="DNA-binding region" description="H-T-H motif" evidence="5">
    <location>
        <begin position="46"/>
        <end position="65"/>
    </location>
</feature>
<dbReference type="Gene3D" id="1.10.10.60">
    <property type="entry name" value="Homeodomain-like"/>
    <property type="match status" value="1"/>
</dbReference>